<evidence type="ECO:0000313" key="2">
    <source>
        <dbReference type="Proteomes" id="UP000054477"/>
    </source>
</evidence>
<dbReference type="EMBL" id="KN838717">
    <property type="protein sequence ID" value="KIJ96560.1"/>
    <property type="molecule type" value="Genomic_DNA"/>
</dbReference>
<keyword evidence="2" id="KW-1185">Reference proteome</keyword>
<name>A0A0C9WVP0_9AGAR</name>
<organism evidence="1 2">
    <name type="scientific">Laccaria amethystina LaAM-08-1</name>
    <dbReference type="NCBI Taxonomy" id="1095629"/>
    <lineage>
        <taxon>Eukaryota</taxon>
        <taxon>Fungi</taxon>
        <taxon>Dikarya</taxon>
        <taxon>Basidiomycota</taxon>
        <taxon>Agaricomycotina</taxon>
        <taxon>Agaricomycetes</taxon>
        <taxon>Agaricomycetidae</taxon>
        <taxon>Agaricales</taxon>
        <taxon>Agaricineae</taxon>
        <taxon>Hydnangiaceae</taxon>
        <taxon>Laccaria</taxon>
    </lineage>
</organism>
<evidence type="ECO:0000313" key="1">
    <source>
        <dbReference type="EMBL" id="KIJ96560.1"/>
    </source>
</evidence>
<dbReference type="HOGENOM" id="CLU_2109410_0_0_1"/>
<dbReference type="AlphaFoldDB" id="A0A0C9WVP0"/>
<reference evidence="2" key="2">
    <citation type="submission" date="2015-01" db="EMBL/GenBank/DDBJ databases">
        <title>Evolutionary Origins and Diversification of the Mycorrhizal Mutualists.</title>
        <authorList>
            <consortium name="DOE Joint Genome Institute"/>
            <consortium name="Mycorrhizal Genomics Consortium"/>
            <person name="Kohler A."/>
            <person name="Kuo A."/>
            <person name="Nagy L.G."/>
            <person name="Floudas D."/>
            <person name="Copeland A."/>
            <person name="Barry K.W."/>
            <person name="Cichocki N."/>
            <person name="Veneault-Fourrey C."/>
            <person name="LaButti K."/>
            <person name="Lindquist E.A."/>
            <person name="Lipzen A."/>
            <person name="Lundell T."/>
            <person name="Morin E."/>
            <person name="Murat C."/>
            <person name="Riley R."/>
            <person name="Ohm R."/>
            <person name="Sun H."/>
            <person name="Tunlid A."/>
            <person name="Henrissat B."/>
            <person name="Grigoriev I.V."/>
            <person name="Hibbett D.S."/>
            <person name="Martin F."/>
        </authorList>
    </citation>
    <scope>NUCLEOTIDE SEQUENCE [LARGE SCALE GENOMIC DNA]</scope>
    <source>
        <strain evidence="2">LaAM-08-1</strain>
    </source>
</reference>
<gene>
    <name evidence="1" type="ORF">K443DRAFT_107033</name>
</gene>
<dbReference type="OrthoDB" id="443634at2759"/>
<proteinExistence type="predicted"/>
<reference evidence="1 2" key="1">
    <citation type="submission" date="2014-04" db="EMBL/GenBank/DDBJ databases">
        <authorList>
            <consortium name="DOE Joint Genome Institute"/>
            <person name="Kuo A."/>
            <person name="Kohler A."/>
            <person name="Nagy L.G."/>
            <person name="Floudas D."/>
            <person name="Copeland A."/>
            <person name="Barry K.W."/>
            <person name="Cichocki N."/>
            <person name="Veneault-Fourrey C."/>
            <person name="LaButti K."/>
            <person name="Lindquist E.A."/>
            <person name="Lipzen A."/>
            <person name="Lundell T."/>
            <person name="Morin E."/>
            <person name="Murat C."/>
            <person name="Sun H."/>
            <person name="Tunlid A."/>
            <person name="Henrissat B."/>
            <person name="Grigoriev I.V."/>
            <person name="Hibbett D.S."/>
            <person name="Martin F."/>
            <person name="Nordberg H.P."/>
            <person name="Cantor M.N."/>
            <person name="Hua S.X."/>
        </authorList>
    </citation>
    <scope>NUCLEOTIDE SEQUENCE [LARGE SCALE GENOMIC DNA]</scope>
    <source>
        <strain evidence="1 2">LaAM-08-1</strain>
    </source>
</reference>
<protein>
    <submittedName>
        <fullName evidence="1">Uncharacterized protein</fullName>
    </submittedName>
</protein>
<sequence length="115" mass="12759">MTFIHSASAPPRPHAAMAASQAPGFVMGIVSIGKSLLRCEESDTFSSADSSVTWHKLNVRHCKRASGHKQSRHHLCSLQRRLDDMFHYFSIPSLKNGASYDGLRHNSLPIFSTHT</sequence>
<dbReference type="Proteomes" id="UP000054477">
    <property type="component" value="Unassembled WGS sequence"/>
</dbReference>
<accession>A0A0C9WVP0</accession>